<dbReference type="OrthoDB" id="2543325at2"/>
<dbReference type="Proteomes" id="UP000199050">
    <property type="component" value="Unassembled WGS sequence"/>
</dbReference>
<evidence type="ECO:0000313" key="2">
    <source>
        <dbReference type="Proteomes" id="UP000199050"/>
    </source>
</evidence>
<keyword evidence="2" id="KW-1185">Reference proteome</keyword>
<accession>A0A1G8GPR0</accession>
<dbReference type="STRING" id="1174501.SAMN05216192_102157"/>
<sequence>MQAIWRNEWVHEYETPWSIFEKLSFANRVSRDDIFKLSGNSIERNKINPKKGDRKIDLFSLRSFDESILEVIFGLNLVKFTQQSIQSLTKPLHSNRFPNTSWFSKHLRWCNQCISYGHHSWLHQFKLLEHCPFHNVKLEDTCARCNKNIPFLFSNRFFGNAFSCKCGFKFADFSSTLWENWDKKFKIVDSATLHWLSLSNTNQEDGRILILPEFGNLNILSVFHPYIAKKSFTKENNKISIDDFYYSTQFNKELYYNNVDTFQTVDRHIRKNVLWKHSNCIKQFWQLLKNDGEDFPDICPYAYAYVNWRKTLLKTERFYRSDIRKNDVARSGGRFGYELLTSAITDDIKLLLEEYVLKNNGEKINKDTLEWIQEQWTYRFSLIFFYECLKYSEDILVNDKKNTNWDKILMDTKANFKIAFKYQEVNVMSAKRINLMMYYENTIDTKIVEHQCPNHSLRKKRAISKMKSYVPARISIEYPKNYELINYVSSYIKKHDY</sequence>
<gene>
    <name evidence="1" type="ORF">SAMN05216192_102157</name>
</gene>
<reference evidence="2" key="1">
    <citation type="submission" date="2016-10" db="EMBL/GenBank/DDBJ databases">
        <authorList>
            <person name="Varghese N."/>
            <person name="Submissions S."/>
        </authorList>
    </citation>
    <scope>NUCLEOTIDE SEQUENCE [LARGE SCALE GENOMIC DNA]</scope>
    <source>
        <strain evidence="2">CGMCC 1.11012</strain>
    </source>
</reference>
<protein>
    <submittedName>
        <fullName evidence="1">TniQ protein</fullName>
    </submittedName>
</protein>
<proteinExistence type="predicted"/>
<dbReference type="EMBL" id="FNDX01000002">
    <property type="protein sequence ID" value="SDH96251.1"/>
    <property type="molecule type" value="Genomic_DNA"/>
</dbReference>
<dbReference type="AlphaFoldDB" id="A0A1G8GPR0"/>
<evidence type="ECO:0000313" key="1">
    <source>
        <dbReference type="EMBL" id="SDH96251.1"/>
    </source>
</evidence>
<name>A0A1G8GPR0_9BACL</name>
<dbReference type="RefSeq" id="WP_090711858.1">
    <property type="nucleotide sequence ID" value="NZ_FNDX01000002.1"/>
</dbReference>
<organism evidence="1 2">
    <name type="scientific">Paenibacillus typhae</name>
    <dbReference type="NCBI Taxonomy" id="1174501"/>
    <lineage>
        <taxon>Bacteria</taxon>
        <taxon>Bacillati</taxon>
        <taxon>Bacillota</taxon>
        <taxon>Bacilli</taxon>
        <taxon>Bacillales</taxon>
        <taxon>Paenibacillaceae</taxon>
        <taxon>Paenibacillus</taxon>
    </lineage>
</organism>